<dbReference type="AlphaFoldDB" id="A0A8J6XVX2"/>
<feature type="compositionally biased region" description="Polar residues" evidence="1">
    <location>
        <begin position="66"/>
        <end position="88"/>
    </location>
</feature>
<gene>
    <name evidence="2" type="ORF">ICL16_21420</name>
</gene>
<sequence>MELKEKHSILLEQAENYLRQLSSERLEVALAFLAYQQGREAKEVTEELLTIPGFAASYHEAVQPNGQEQATLSSQNNQASTPEENSSPVIAEDEEVWQAYLAVEQKWEEVFRRLADS</sequence>
<keyword evidence="3" id="KW-1185">Reference proteome</keyword>
<proteinExistence type="predicted"/>
<name>A0A8J6XVX2_9CYAN</name>
<organism evidence="2 3">
    <name type="scientific">Iningainema tapete BLCC-T55</name>
    <dbReference type="NCBI Taxonomy" id="2748662"/>
    <lineage>
        <taxon>Bacteria</taxon>
        <taxon>Bacillati</taxon>
        <taxon>Cyanobacteriota</taxon>
        <taxon>Cyanophyceae</taxon>
        <taxon>Nostocales</taxon>
        <taxon>Scytonemataceae</taxon>
        <taxon>Iningainema tapete</taxon>
    </lineage>
</organism>
<reference evidence="2" key="1">
    <citation type="submission" date="2020-09" db="EMBL/GenBank/DDBJ databases">
        <title>Iningainema tapete sp. nov. (Scytonemataceae, Cyanobacteria) from greenhouses in central Florida (USA) produces two types of nodularin with biosynthetic potential for microcystin-LR and anabaenopeptins.</title>
        <authorList>
            <person name="Berthold D.E."/>
            <person name="Lefler F.W."/>
            <person name="Huang I.-S."/>
            <person name="Abdulla H."/>
            <person name="Zimba P.V."/>
            <person name="Laughinghouse H.D. IV."/>
        </authorList>
    </citation>
    <scope>NUCLEOTIDE SEQUENCE</scope>
    <source>
        <strain evidence="2">BLCCT55</strain>
    </source>
</reference>
<comment type="caution">
    <text evidence="2">The sequence shown here is derived from an EMBL/GenBank/DDBJ whole genome shotgun (WGS) entry which is preliminary data.</text>
</comment>
<evidence type="ECO:0000313" key="2">
    <source>
        <dbReference type="EMBL" id="MBD2774553.1"/>
    </source>
</evidence>
<feature type="region of interest" description="Disordered" evidence="1">
    <location>
        <begin position="66"/>
        <end position="90"/>
    </location>
</feature>
<evidence type="ECO:0000313" key="3">
    <source>
        <dbReference type="Proteomes" id="UP000629098"/>
    </source>
</evidence>
<dbReference type="RefSeq" id="WP_190831775.1">
    <property type="nucleotide sequence ID" value="NZ_CAWPPI010000072.1"/>
</dbReference>
<accession>A0A8J6XVX2</accession>
<protein>
    <submittedName>
        <fullName evidence="2">Uncharacterized protein</fullName>
    </submittedName>
</protein>
<evidence type="ECO:0000256" key="1">
    <source>
        <dbReference type="SAM" id="MobiDB-lite"/>
    </source>
</evidence>
<dbReference type="EMBL" id="JACXAE010000072">
    <property type="protein sequence ID" value="MBD2774553.1"/>
    <property type="molecule type" value="Genomic_DNA"/>
</dbReference>
<dbReference type="Proteomes" id="UP000629098">
    <property type="component" value="Unassembled WGS sequence"/>
</dbReference>